<dbReference type="Proteomes" id="UP000325811">
    <property type="component" value="Chromosome II"/>
</dbReference>
<evidence type="ECO:0000256" key="1">
    <source>
        <dbReference type="SAM" id="Phobius"/>
    </source>
</evidence>
<proteinExistence type="predicted"/>
<name>A0A5Q4ZFC6_9BURK</name>
<reference evidence="2 3" key="1">
    <citation type="submission" date="2019-08" db="EMBL/GenBank/DDBJ databases">
        <authorList>
            <person name="Herpell B J."/>
        </authorList>
    </citation>
    <scope>NUCLEOTIDE SEQUENCE [LARGE SCALE GENOMIC DNA]</scope>
    <source>
        <strain evidence="3">Msb3</strain>
    </source>
</reference>
<evidence type="ECO:0000313" key="3">
    <source>
        <dbReference type="Proteomes" id="UP000325811"/>
    </source>
</evidence>
<feature type="transmembrane region" description="Helical" evidence="1">
    <location>
        <begin position="251"/>
        <end position="271"/>
    </location>
</feature>
<keyword evidence="1" id="KW-0472">Membrane</keyword>
<keyword evidence="1" id="KW-1133">Transmembrane helix</keyword>
<keyword evidence="3" id="KW-1185">Reference proteome</keyword>
<dbReference type="KEGG" id="pdio:PDMSB3_3217.1"/>
<dbReference type="NCBIfam" id="NF041646">
    <property type="entry name" value="VC0807_fam"/>
    <property type="match status" value="1"/>
</dbReference>
<feature type="transmembrane region" description="Helical" evidence="1">
    <location>
        <begin position="165"/>
        <end position="189"/>
    </location>
</feature>
<keyword evidence="1" id="KW-0812">Transmembrane</keyword>
<sequence length="295" mass="33209">MVGVARQAVRSMIADFFRVRGVAKFLIAHAASYGRRGDFAIHSPVRLRNRVGAISASIRVARLAHRCAAHHAPPMKLRPRYLTALIVNVALPWLVYRLAFPHWGHLGALAASALPLLAWMSWELLRYRHFDALSALVLVGIVLSLLAMSISLAGNTRLRAIEEPMVSGMVGVSFLVSLALPRPLVFYLARSTMSREDYRSVESFERHWRERPTLVAYIRLMTLVWGIGMTGENVLRSLIVWQWPGDPRSAIASNVLRYGVYAGLTAWTFWCRRLIKRDALRYPDDTVSEANHLAS</sequence>
<dbReference type="EMBL" id="LR699554">
    <property type="protein sequence ID" value="VVD34501.1"/>
    <property type="molecule type" value="Genomic_DNA"/>
</dbReference>
<evidence type="ECO:0000313" key="2">
    <source>
        <dbReference type="EMBL" id="VVD34501.1"/>
    </source>
</evidence>
<feature type="transmembrane region" description="Helical" evidence="1">
    <location>
        <begin position="81"/>
        <end position="100"/>
    </location>
</feature>
<feature type="transmembrane region" description="Helical" evidence="1">
    <location>
        <begin position="132"/>
        <end position="153"/>
    </location>
</feature>
<gene>
    <name evidence="2" type="ORF">PDMSB3_3217</name>
</gene>
<accession>A0A5Q4ZFC6</accession>
<evidence type="ECO:0008006" key="4">
    <source>
        <dbReference type="Google" id="ProtNLM"/>
    </source>
</evidence>
<dbReference type="AlphaFoldDB" id="A0A5Q4ZFC6"/>
<organism evidence="2 3">
    <name type="scientific">Paraburkholderia dioscoreae</name>
    <dbReference type="NCBI Taxonomy" id="2604047"/>
    <lineage>
        <taxon>Bacteria</taxon>
        <taxon>Pseudomonadati</taxon>
        <taxon>Pseudomonadota</taxon>
        <taxon>Betaproteobacteria</taxon>
        <taxon>Burkholderiales</taxon>
        <taxon>Burkholderiaceae</taxon>
        <taxon>Paraburkholderia</taxon>
    </lineage>
</organism>
<protein>
    <recommendedName>
        <fullName evidence="4">Transmembrane protein</fullName>
    </recommendedName>
</protein>
<feature type="transmembrane region" description="Helical" evidence="1">
    <location>
        <begin position="214"/>
        <end position="231"/>
    </location>
</feature>
<feature type="transmembrane region" description="Helical" evidence="1">
    <location>
        <begin position="106"/>
        <end position="125"/>
    </location>
</feature>